<protein>
    <recommendedName>
        <fullName evidence="2">GED domain-containing protein</fullName>
    </recommendedName>
</protein>
<dbReference type="SUPFAM" id="SSF52540">
    <property type="entry name" value="P-loop containing nucleoside triphosphate hydrolases"/>
    <property type="match status" value="1"/>
</dbReference>
<reference evidence="3 4" key="1">
    <citation type="submission" date="2017-06" db="EMBL/GenBank/DDBJ databases">
        <title>Ant-infecting Ophiocordyceps genomes reveal a high diversity of potential behavioral manipulation genes and a possible major role for enterotoxins.</title>
        <authorList>
            <person name="De Bekker C."/>
            <person name="Evans H.C."/>
            <person name="Brachmann A."/>
            <person name="Hughes D.P."/>
        </authorList>
    </citation>
    <scope>NUCLEOTIDE SEQUENCE [LARGE SCALE GENOMIC DNA]</scope>
    <source>
        <strain evidence="3 4">Map64</strain>
    </source>
</reference>
<dbReference type="GO" id="GO:0005874">
    <property type="term" value="C:microtubule"/>
    <property type="evidence" value="ECO:0007669"/>
    <property type="project" value="TreeGrafter"/>
</dbReference>
<dbReference type="InterPro" id="IPR027417">
    <property type="entry name" value="P-loop_NTPase"/>
</dbReference>
<dbReference type="Proteomes" id="UP000226192">
    <property type="component" value="Unassembled WGS sequence"/>
</dbReference>
<accession>A0A2C5XU53</accession>
<dbReference type="PANTHER" id="PTHR11566">
    <property type="entry name" value="DYNAMIN"/>
    <property type="match status" value="1"/>
</dbReference>
<dbReference type="Pfam" id="PF01031">
    <property type="entry name" value="Dynamin_M"/>
    <property type="match status" value="1"/>
</dbReference>
<dbReference type="GO" id="GO:0016559">
    <property type="term" value="P:peroxisome fission"/>
    <property type="evidence" value="ECO:0007669"/>
    <property type="project" value="TreeGrafter"/>
</dbReference>
<dbReference type="GO" id="GO:0000266">
    <property type="term" value="P:mitochondrial fission"/>
    <property type="evidence" value="ECO:0007669"/>
    <property type="project" value="TreeGrafter"/>
</dbReference>
<feature type="domain" description="GED" evidence="2">
    <location>
        <begin position="496"/>
        <end position="587"/>
    </location>
</feature>
<feature type="chain" id="PRO_5013310549" description="GED domain-containing protein" evidence="1">
    <location>
        <begin position="17"/>
        <end position="587"/>
    </location>
</feature>
<evidence type="ECO:0000259" key="2">
    <source>
        <dbReference type="PROSITE" id="PS51388"/>
    </source>
</evidence>
<keyword evidence="4" id="KW-1185">Reference proteome</keyword>
<evidence type="ECO:0000313" key="3">
    <source>
        <dbReference type="EMBL" id="PHH59977.1"/>
    </source>
</evidence>
<comment type="caution">
    <text evidence="3">The sequence shown here is derived from an EMBL/GenBank/DDBJ whole genome shotgun (WGS) entry which is preliminary data.</text>
</comment>
<name>A0A2C5XU53_9HYPO</name>
<dbReference type="InterPro" id="IPR020850">
    <property type="entry name" value="GED_dom"/>
</dbReference>
<organism evidence="3 4">
    <name type="scientific">Ophiocordyceps australis</name>
    <dbReference type="NCBI Taxonomy" id="1399860"/>
    <lineage>
        <taxon>Eukaryota</taxon>
        <taxon>Fungi</taxon>
        <taxon>Dikarya</taxon>
        <taxon>Ascomycota</taxon>
        <taxon>Pezizomycotina</taxon>
        <taxon>Sordariomycetes</taxon>
        <taxon>Hypocreomycetidae</taxon>
        <taxon>Hypocreales</taxon>
        <taxon>Ophiocordycipitaceae</taxon>
        <taxon>Ophiocordyceps</taxon>
    </lineage>
</organism>
<dbReference type="InterPro" id="IPR000375">
    <property type="entry name" value="Dynamin_stalk"/>
</dbReference>
<gene>
    <name evidence="3" type="ORF">CDD81_2336</name>
</gene>
<dbReference type="EMBL" id="NJET01000170">
    <property type="protein sequence ID" value="PHH59977.1"/>
    <property type="molecule type" value="Genomic_DNA"/>
</dbReference>
<dbReference type="GO" id="GO:0005739">
    <property type="term" value="C:mitochondrion"/>
    <property type="evidence" value="ECO:0007669"/>
    <property type="project" value="TreeGrafter"/>
</dbReference>
<dbReference type="GO" id="GO:0048312">
    <property type="term" value="P:intracellular distribution of mitochondria"/>
    <property type="evidence" value="ECO:0007669"/>
    <property type="project" value="TreeGrafter"/>
</dbReference>
<sequence>MAQLKHSLCFFLLTLQQQNHFTVIDLPGNFEFSISERTTDTDVIQDERNIQFCTAKGPSMILPVIHCSVDDTHKAIEKKIVHLAKAVDSKEYRTIGVLTNRKLASDMRISHKNIDLALNGNSNLEFYYCVVKDQGTDGVPSSLDERLKAEESFFQAAQWLQIHDHCGMKAFRKRLSYMIKKLYKEEFSRVKTKVEQQLDQNQEILNTIFPPRNDNMTQRMFLGNIASKFEVLTHAALNANYSANNIFDTEPNMRLISQVKKAHMKFAVRFAESGHNMTFDGFLELQNGTGAERSNRRGEGSSLQAFWAGKGTENIERDTSLFPELQEIIRTEVFDYARPTNASLMKRIGTVYQSTLGPHLETLNGEIISILFREQVTKWKSIIIDHVSDIIYMIHRYIFRLLCLVCPEEQVCKDIWNKLLVKQLCILYQGALGQAKLLVDVECHHPPATFKQDFDNELRERRHQRNEVTSMPTTFGFKSNQVDKQTTNKDNDKVACEDVYDALEMYYKVARDRLVDNIYRQVIMHKLLEGQGSPVKTFGTYMIMGLDDDELMALAGETEVSQRKRMDVACEIVSLKQALVALCMSRG</sequence>
<dbReference type="GO" id="GO:0016020">
    <property type="term" value="C:membrane"/>
    <property type="evidence" value="ECO:0007669"/>
    <property type="project" value="TreeGrafter"/>
</dbReference>
<feature type="signal peptide" evidence="1">
    <location>
        <begin position="1"/>
        <end position="16"/>
    </location>
</feature>
<dbReference type="STRING" id="1399860.A0A2C5XU53"/>
<dbReference type="GO" id="GO:0003924">
    <property type="term" value="F:GTPase activity"/>
    <property type="evidence" value="ECO:0007669"/>
    <property type="project" value="TreeGrafter"/>
</dbReference>
<proteinExistence type="predicted"/>
<evidence type="ECO:0000313" key="4">
    <source>
        <dbReference type="Proteomes" id="UP000226192"/>
    </source>
</evidence>
<dbReference type="Gene3D" id="3.40.50.300">
    <property type="entry name" value="P-loop containing nucleotide triphosphate hydrolases"/>
    <property type="match status" value="1"/>
</dbReference>
<dbReference type="GO" id="GO:0006897">
    <property type="term" value="P:endocytosis"/>
    <property type="evidence" value="ECO:0007669"/>
    <property type="project" value="TreeGrafter"/>
</dbReference>
<dbReference type="InterPro" id="IPR022812">
    <property type="entry name" value="Dynamin"/>
</dbReference>
<evidence type="ECO:0000256" key="1">
    <source>
        <dbReference type="SAM" id="SignalP"/>
    </source>
</evidence>
<dbReference type="OrthoDB" id="415706at2759"/>
<keyword evidence="1" id="KW-0732">Signal</keyword>
<dbReference type="GO" id="GO:0008017">
    <property type="term" value="F:microtubule binding"/>
    <property type="evidence" value="ECO:0007669"/>
    <property type="project" value="TreeGrafter"/>
</dbReference>
<dbReference type="AlphaFoldDB" id="A0A2C5XU53"/>
<dbReference type="PANTHER" id="PTHR11566:SF215">
    <property type="entry name" value="DYNAMIN GTPASE"/>
    <property type="match status" value="1"/>
</dbReference>
<dbReference type="PROSITE" id="PS51388">
    <property type="entry name" value="GED"/>
    <property type="match status" value="1"/>
</dbReference>